<keyword evidence="6" id="KW-1185">Reference proteome</keyword>
<reference evidence="6" key="1">
    <citation type="submission" date="2018-08" db="EMBL/GenBank/DDBJ databases">
        <authorList>
            <person name="Im W.T."/>
        </authorList>
    </citation>
    <scope>NUCLEOTIDE SEQUENCE [LARGE SCALE GENOMIC DNA]</scope>
    <source>
        <strain evidence="6">LA-28</strain>
    </source>
</reference>
<dbReference type="Gene3D" id="3.40.190.10">
    <property type="entry name" value="Periplasmic binding protein-like II"/>
    <property type="match status" value="1"/>
</dbReference>
<dbReference type="InterPro" id="IPR000914">
    <property type="entry name" value="SBP_5_dom"/>
</dbReference>
<dbReference type="InterPro" id="IPR039424">
    <property type="entry name" value="SBP_5"/>
</dbReference>
<evidence type="ECO:0000256" key="1">
    <source>
        <dbReference type="ARBA" id="ARBA00004418"/>
    </source>
</evidence>
<accession>A0A371X419</accession>
<protein>
    <submittedName>
        <fullName evidence="5">ABC transporter substrate-binding protein</fullName>
    </submittedName>
</protein>
<comment type="caution">
    <text evidence="5">The sequence shown here is derived from an EMBL/GenBank/DDBJ whole genome shotgun (WGS) entry which is preliminary data.</text>
</comment>
<feature type="domain" description="Solute-binding protein family 5" evidence="4">
    <location>
        <begin position="99"/>
        <end position="506"/>
    </location>
</feature>
<feature type="chain" id="PRO_5016968333" evidence="3">
    <location>
        <begin position="23"/>
        <end position="634"/>
    </location>
</feature>
<dbReference type="CDD" id="cd08500">
    <property type="entry name" value="PBP2_NikA_DppA_OppA_like_4"/>
    <property type="match status" value="1"/>
</dbReference>
<dbReference type="Proteomes" id="UP000262379">
    <property type="component" value="Unassembled WGS sequence"/>
</dbReference>
<organism evidence="5 6">
    <name type="scientific">Mesorhizobium denitrificans</name>
    <dbReference type="NCBI Taxonomy" id="2294114"/>
    <lineage>
        <taxon>Bacteria</taxon>
        <taxon>Pseudomonadati</taxon>
        <taxon>Pseudomonadota</taxon>
        <taxon>Alphaproteobacteria</taxon>
        <taxon>Hyphomicrobiales</taxon>
        <taxon>Phyllobacteriaceae</taxon>
        <taxon>Mesorhizobium</taxon>
    </lineage>
</organism>
<dbReference type="AlphaFoldDB" id="A0A371X419"/>
<keyword evidence="3" id="KW-0732">Signal</keyword>
<dbReference type="PANTHER" id="PTHR30290">
    <property type="entry name" value="PERIPLASMIC BINDING COMPONENT OF ABC TRANSPORTER"/>
    <property type="match status" value="1"/>
</dbReference>
<evidence type="ECO:0000313" key="6">
    <source>
        <dbReference type="Proteomes" id="UP000262379"/>
    </source>
</evidence>
<comment type="subcellular location">
    <subcellularLocation>
        <location evidence="1">Periplasm</location>
    </subcellularLocation>
</comment>
<proteinExistence type="inferred from homology"/>
<dbReference type="SUPFAM" id="SSF53850">
    <property type="entry name" value="Periplasmic binding protein-like II"/>
    <property type="match status" value="1"/>
</dbReference>
<dbReference type="Pfam" id="PF00496">
    <property type="entry name" value="SBP_bac_5"/>
    <property type="match status" value="1"/>
</dbReference>
<feature type="signal peptide" evidence="3">
    <location>
        <begin position="1"/>
        <end position="22"/>
    </location>
</feature>
<dbReference type="GO" id="GO:1904680">
    <property type="term" value="F:peptide transmembrane transporter activity"/>
    <property type="evidence" value="ECO:0007669"/>
    <property type="project" value="TreeGrafter"/>
</dbReference>
<evidence type="ECO:0000256" key="3">
    <source>
        <dbReference type="SAM" id="SignalP"/>
    </source>
</evidence>
<dbReference type="Gene3D" id="3.10.105.10">
    <property type="entry name" value="Dipeptide-binding Protein, Domain 3"/>
    <property type="match status" value="1"/>
</dbReference>
<comment type="similarity">
    <text evidence="2">Belongs to the bacterial solute-binding protein 5 family.</text>
</comment>
<dbReference type="EMBL" id="QURN01000021">
    <property type="protein sequence ID" value="RFC63949.1"/>
    <property type="molecule type" value="Genomic_DNA"/>
</dbReference>
<evidence type="ECO:0000259" key="4">
    <source>
        <dbReference type="Pfam" id="PF00496"/>
    </source>
</evidence>
<gene>
    <name evidence="5" type="ORF">DY251_19895</name>
</gene>
<dbReference type="PANTHER" id="PTHR30290:SF62">
    <property type="entry name" value="OLIGOPEPTIDE ABC TRANSPORTER, PERIPLASMIC OLIGOPEPTIDE-BINDING PROTEIN"/>
    <property type="match status" value="1"/>
</dbReference>
<dbReference type="GO" id="GO:0015833">
    <property type="term" value="P:peptide transport"/>
    <property type="evidence" value="ECO:0007669"/>
    <property type="project" value="TreeGrafter"/>
</dbReference>
<sequence>MMDRRTALGVIAAALMPQRVLAAASEPEMFADALKSGSLPPMADRLPKVPRVMDLVAMGREPGKYGGQLRMLIGSQKDIRYMTINGYSRLVGYDNELKLHADILESYEQEQDRVFTFRLRKGHKWSDGSPLTPEDFRYSLEDVWLNEDLSPVGPPTALVVDEKTPKFEILDPLTIRYSWDAPNPDFLPSLAAAQPLVIAQPSAYLKQFHKKYQTEDKLAELQKKYRAKRWSSLHIKMARAYRPENPDLPTLDPWRNTTEPPAEQFVFERNPYFHRVDPNGTQLPYIDRFILNVSSSAILPAKVGAGDSDLQGTGIDFADYTYLKEAEKRFPVKVQLWKRTIGSRFALLPNMNSADPDWGPLLRDVRVRRALSVAVNRDEINKVVFFGLGHISSDTVLQASPLFRPEYAKAWTQYDPALAADLLAQAGLKEIGDDGIRLLPDGRPAQIVVETAGEGTQETDVLELITDHWQKVGIALFIRTSQRDVFRSRGMAGQIMMSMWSGVDNGIPTADMNPKQFAPMTDDQLQWPVWGAHFLSRGQRGTAPDLPAAQTLLELAVRWRQTTDTEDRARLWASILALYADQVFSIGFVNTTPQPVLRSTYLQNFPKEAFFGFDPTAYFGTLSPDTFWLSDQEA</sequence>
<evidence type="ECO:0000313" key="5">
    <source>
        <dbReference type="EMBL" id="RFC63949.1"/>
    </source>
</evidence>
<dbReference type="RefSeq" id="WP_116625650.1">
    <property type="nucleotide sequence ID" value="NZ_QURN01000021.1"/>
</dbReference>
<evidence type="ECO:0000256" key="2">
    <source>
        <dbReference type="ARBA" id="ARBA00005695"/>
    </source>
</evidence>
<name>A0A371X419_9HYPH</name>